<comment type="subcellular location">
    <subcellularLocation>
        <location evidence="9 10">Peroxisome membrane</location>
    </subcellularLocation>
</comment>
<evidence type="ECO:0000256" key="4">
    <source>
        <dbReference type="ARBA" id="ARBA00023010"/>
    </source>
</evidence>
<dbReference type="EMBL" id="LR904090">
    <property type="protein sequence ID" value="CAD7252572.1"/>
    <property type="molecule type" value="Genomic_DNA"/>
</dbReference>
<evidence type="ECO:0000313" key="13">
    <source>
        <dbReference type="EMBL" id="CAD7252572.1"/>
    </source>
</evidence>
<keyword evidence="2 10" id="KW-0813">Transport</keyword>
<keyword evidence="14" id="KW-1185">Reference proteome</keyword>
<dbReference type="InterPro" id="IPR006785">
    <property type="entry name" value="Pex14_N"/>
</dbReference>
<evidence type="ECO:0000256" key="10">
    <source>
        <dbReference type="RuleBase" id="RU367032"/>
    </source>
</evidence>
<dbReference type="GO" id="GO:0005102">
    <property type="term" value="F:signaling receptor binding"/>
    <property type="evidence" value="ECO:0007669"/>
    <property type="project" value="TreeGrafter"/>
</dbReference>
<gene>
    <name evidence="13" type="ORF">DSTB1V02_LOCUS12330</name>
</gene>
<comment type="function">
    <text evidence="10">Component of the PEX13-PEX14 docking complex, a translocon channel that specifically mediates the import of peroxisomal cargo proteins bound to PEX5 receptor. The PEX13-PEX14 docking complex forms a large import pore which can be opened to a diameter of about 9 nm. Mechanistically, PEX5 receptor along with cargo proteins associates with the PEX14 subunit of the PEX13-PEX14 docking complex in the cytosol, leading to the insertion of the receptor into the organelle membrane with the concomitant translocation of the cargo into the peroxisome matrix.</text>
</comment>
<dbReference type="AlphaFoldDB" id="A0A7R9AE61"/>
<dbReference type="InterPro" id="IPR025655">
    <property type="entry name" value="PEX14"/>
</dbReference>
<dbReference type="PANTHER" id="PTHR23058:SF0">
    <property type="entry name" value="PEROXISOMAL MEMBRANE PROTEIN PEX14"/>
    <property type="match status" value="1"/>
</dbReference>
<dbReference type="GO" id="GO:1990429">
    <property type="term" value="C:peroxisomal importomer complex"/>
    <property type="evidence" value="ECO:0007669"/>
    <property type="project" value="TreeGrafter"/>
</dbReference>
<dbReference type="GO" id="GO:0016560">
    <property type="term" value="P:protein import into peroxisome matrix, docking"/>
    <property type="evidence" value="ECO:0007669"/>
    <property type="project" value="UniProtKB-UniRule"/>
</dbReference>
<evidence type="ECO:0000256" key="2">
    <source>
        <dbReference type="ARBA" id="ARBA00022448"/>
    </source>
</evidence>
<evidence type="ECO:0000256" key="8">
    <source>
        <dbReference type="ARBA" id="ARBA00029691"/>
    </source>
</evidence>
<comment type="similarity">
    <text evidence="1 10">Belongs to the peroxin-14 family.</text>
</comment>
<evidence type="ECO:0000256" key="5">
    <source>
        <dbReference type="ARBA" id="ARBA00023136"/>
    </source>
</evidence>
<dbReference type="Gene3D" id="1.10.10.10">
    <property type="entry name" value="Winged helix-like DNA-binding domain superfamily/Winged helix DNA-binding domain"/>
    <property type="match status" value="1"/>
</dbReference>
<feature type="domain" description="Peroxisome membrane anchor protein Pex14p N-terminal" evidence="12">
    <location>
        <begin position="20"/>
        <end position="62"/>
    </location>
</feature>
<organism evidence="13">
    <name type="scientific">Darwinula stevensoni</name>
    <dbReference type="NCBI Taxonomy" id="69355"/>
    <lineage>
        <taxon>Eukaryota</taxon>
        <taxon>Metazoa</taxon>
        <taxon>Ecdysozoa</taxon>
        <taxon>Arthropoda</taxon>
        <taxon>Crustacea</taxon>
        <taxon>Oligostraca</taxon>
        <taxon>Ostracoda</taxon>
        <taxon>Podocopa</taxon>
        <taxon>Podocopida</taxon>
        <taxon>Darwinulocopina</taxon>
        <taxon>Darwinuloidea</taxon>
        <taxon>Darwinulidae</taxon>
        <taxon>Darwinula</taxon>
    </lineage>
</organism>
<dbReference type="Pfam" id="PF04695">
    <property type="entry name" value="Pex14_N"/>
    <property type="match status" value="1"/>
</dbReference>
<protein>
    <recommendedName>
        <fullName evidence="7 10">Peroxisomal membrane protein PEX14</fullName>
    </recommendedName>
    <alternativeName>
        <fullName evidence="8 10">Peroxin-14</fullName>
    </alternativeName>
</protein>
<proteinExistence type="inferred from homology"/>
<evidence type="ECO:0000256" key="1">
    <source>
        <dbReference type="ARBA" id="ARBA00005443"/>
    </source>
</evidence>
<evidence type="ECO:0000256" key="7">
    <source>
        <dbReference type="ARBA" id="ARBA00029502"/>
    </source>
</evidence>
<evidence type="ECO:0000256" key="11">
    <source>
        <dbReference type="SAM" id="Coils"/>
    </source>
</evidence>
<accession>A0A7R9AE61</accession>
<name>A0A7R9AE61_9CRUS</name>
<dbReference type="Proteomes" id="UP000677054">
    <property type="component" value="Unassembled WGS sequence"/>
</dbReference>
<evidence type="ECO:0000259" key="12">
    <source>
        <dbReference type="Pfam" id="PF04695"/>
    </source>
</evidence>
<reference evidence="13" key="1">
    <citation type="submission" date="2020-11" db="EMBL/GenBank/DDBJ databases">
        <authorList>
            <person name="Tran Van P."/>
        </authorList>
    </citation>
    <scope>NUCLEOTIDE SEQUENCE</scope>
</reference>
<feature type="coiled-coil region" evidence="11">
    <location>
        <begin position="112"/>
        <end position="139"/>
    </location>
</feature>
<evidence type="ECO:0000313" key="14">
    <source>
        <dbReference type="Proteomes" id="UP000677054"/>
    </source>
</evidence>
<keyword evidence="3 10" id="KW-0653">Protein transport</keyword>
<evidence type="ECO:0000256" key="6">
    <source>
        <dbReference type="ARBA" id="ARBA00023140"/>
    </source>
</evidence>
<evidence type="ECO:0000256" key="9">
    <source>
        <dbReference type="ARBA" id="ARBA00046271"/>
    </source>
</evidence>
<dbReference type="OrthoDB" id="6369708at2759"/>
<keyword evidence="5 10" id="KW-0472">Membrane</keyword>
<evidence type="ECO:0000256" key="3">
    <source>
        <dbReference type="ARBA" id="ARBA00022927"/>
    </source>
</evidence>
<sequence>MASSDLTNALSNARSGEGQEALLQAAIKFLENAQIQGRPITEKLEFLRKKGLSEENIQEALSQLIKPYWPFSRNRRRGMSHSSSPEDTERFLHSLSQSLLEMRVSVEEIKERLTVTAEVQKHQHLLEDLKKEVASLKGLLLSRHQFPSMPNPGIPEWQKVKKGGGNINSIKENGHADGIKENGMFSPLEENGTHEQSCLALGHVFSPARWDRVETPINAALEHAGGNQQG</sequence>
<keyword evidence="4" id="KW-0811">Translocation</keyword>
<dbReference type="EMBL" id="CAJPEV010004573">
    <property type="protein sequence ID" value="CAG0902023.1"/>
    <property type="molecule type" value="Genomic_DNA"/>
</dbReference>
<keyword evidence="11" id="KW-0175">Coiled coil</keyword>
<keyword evidence="6 10" id="KW-0576">Peroxisome</keyword>
<dbReference type="GO" id="GO:0005778">
    <property type="term" value="C:peroxisomal membrane"/>
    <property type="evidence" value="ECO:0007669"/>
    <property type="project" value="UniProtKB-SubCell"/>
</dbReference>
<dbReference type="InterPro" id="IPR036388">
    <property type="entry name" value="WH-like_DNA-bd_sf"/>
</dbReference>
<dbReference type="PANTHER" id="PTHR23058">
    <property type="entry name" value="PEROXISOMAL MEMBRANE PROTEIN PEX14"/>
    <property type="match status" value="1"/>
</dbReference>